<evidence type="ECO:0000313" key="2">
    <source>
        <dbReference type="EMBL" id="KEO58663.1"/>
    </source>
</evidence>
<sequence>MCRPVGAVDAFVFAVSAAAIFAAIVVARGVGAVRGAAWIGA</sequence>
<dbReference type="RefSeq" id="WP_276202142.1">
    <property type="nucleotide sequence ID" value="NZ_AUNC01000005.1"/>
</dbReference>
<gene>
    <name evidence="2" type="ORF">SMB34_13015</name>
</gene>
<protein>
    <submittedName>
        <fullName evidence="2">Uncharacterized protein</fullName>
    </submittedName>
</protein>
<comment type="caution">
    <text evidence="2">The sequence shown here is derived from an EMBL/GenBank/DDBJ whole genome shotgun (WGS) entry which is preliminary data.</text>
</comment>
<name>A0ABR4TT43_9PROT</name>
<keyword evidence="1" id="KW-0472">Membrane</keyword>
<accession>A0ABR4TT43</accession>
<organism evidence="2 3">
    <name type="scientific">Thalassospira permensis NBRC 106175</name>
    <dbReference type="NCBI Taxonomy" id="1353532"/>
    <lineage>
        <taxon>Bacteria</taxon>
        <taxon>Pseudomonadati</taxon>
        <taxon>Pseudomonadota</taxon>
        <taxon>Alphaproteobacteria</taxon>
        <taxon>Rhodospirillales</taxon>
        <taxon>Thalassospiraceae</taxon>
        <taxon>Thalassospira</taxon>
    </lineage>
</organism>
<feature type="transmembrane region" description="Helical" evidence="1">
    <location>
        <begin position="6"/>
        <end position="27"/>
    </location>
</feature>
<dbReference type="Proteomes" id="UP000027463">
    <property type="component" value="Unassembled WGS sequence"/>
</dbReference>
<reference evidence="2 3" key="1">
    <citation type="submission" date="2013-07" db="EMBL/GenBank/DDBJ databases">
        <title>Thalassospira permensis NBRC 106175 Genome Sequencing.</title>
        <authorList>
            <person name="Lai Q."/>
            <person name="Shao Z."/>
        </authorList>
    </citation>
    <scope>NUCLEOTIDE SEQUENCE [LARGE SCALE GENOMIC DNA]</scope>
    <source>
        <strain evidence="2 3">NBRC 106175</strain>
    </source>
</reference>
<keyword evidence="1" id="KW-1133">Transmembrane helix</keyword>
<dbReference type="EMBL" id="AUNC01000005">
    <property type="protein sequence ID" value="KEO58663.1"/>
    <property type="molecule type" value="Genomic_DNA"/>
</dbReference>
<evidence type="ECO:0000256" key="1">
    <source>
        <dbReference type="SAM" id="Phobius"/>
    </source>
</evidence>
<proteinExistence type="predicted"/>
<evidence type="ECO:0000313" key="3">
    <source>
        <dbReference type="Proteomes" id="UP000027463"/>
    </source>
</evidence>
<keyword evidence="3" id="KW-1185">Reference proteome</keyword>
<keyword evidence="1" id="KW-0812">Transmembrane</keyword>